<evidence type="ECO:0000313" key="1">
    <source>
        <dbReference type="EMBL" id="AGS54257.1"/>
    </source>
</evidence>
<dbReference type="InterPro" id="IPR024269">
    <property type="entry name" value="DUF3791"/>
</dbReference>
<sequence>MFPKLRKFGVMDFLDKHYETEHLENIIYVIEDMDNILKRNGGSLQ</sequence>
<reference evidence="1" key="1">
    <citation type="submission" date="2012-03" db="EMBL/GenBank/DDBJ databases">
        <title>Functional metagenomics reveals considerable lignocellulase gene clusters in the gut microbiome of a wood-feeding higher termite.</title>
        <authorList>
            <person name="Liu N."/>
        </authorList>
    </citation>
    <scope>NUCLEOTIDE SEQUENCE</scope>
</reference>
<name>A0A806KHV2_9BACT</name>
<dbReference type="Pfam" id="PF12668">
    <property type="entry name" value="DUF3791"/>
    <property type="match status" value="1"/>
</dbReference>
<evidence type="ECO:0008006" key="2">
    <source>
        <dbReference type="Google" id="ProtNLM"/>
    </source>
</evidence>
<dbReference type="AlphaFoldDB" id="A0A806KHV2"/>
<proteinExistence type="predicted"/>
<dbReference type="EMBL" id="JQ844286">
    <property type="protein sequence ID" value="AGS54257.1"/>
    <property type="molecule type" value="Genomic_DNA"/>
</dbReference>
<accession>A0A806KHV2</accession>
<protein>
    <recommendedName>
        <fullName evidence="2">DUF3791 domain-containing protein</fullName>
    </recommendedName>
</protein>
<organism evidence="1">
    <name type="scientific">uncultured bacterium contig00092</name>
    <dbReference type="NCBI Taxonomy" id="1181563"/>
    <lineage>
        <taxon>Bacteria</taxon>
        <taxon>environmental samples</taxon>
    </lineage>
</organism>